<dbReference type="InterPro" id="IPR003439">
    <property type="entry name" value="ABC_transporter-like_ATP-bd"/>
</dbReference>
<dbReference type="GO" id="GO:0005524">
    <property type="term" value="F:ATP binding"/>
    <property type="evidence" value="ECO:0007669"/>
    <property type="project" value="UniProtKB-KW"/>
</dbReference>
<keyword evidence="2" id="KW-0547">Nucleotide-binding</keyword>
<feature type="non-terminal residue" evidence="5">
    <location>
        <position position="84"/>
    </location>
</feature>
<reference evidence="5" key="1">
    <citation type="submission" date="2018-05" db="EMBL/GenBank/DDBJ databases">
        <authorList>
            <person name="Lanie J.A."/>
            <person name="Ng W.-L."/>
            <person name="Kazmierczak K.M."/>
            <person name="Andrzejewski T.M."/>
            <person name="Davidsen T.M."/>
            <person name="Wayne K.J."/>
            <person name="Tettelin H."/>
            <person name="Glass J.I."/>
            <person name="Rusch D."/>
            <person name="Podicherti R."/>
            <person name="Tsui H.-C.T."/>
            <person name="Winkler M.E."/>
        </authorList>
    </citation>
    <scope>NUCLEOTIDE SEQUENCE</scope>
</reference>
<evidence type="ECO:0000259" key="4">
    <source>
        <dbReference type="Pfam" id="PF00005"/>
    </source>
</evidence>
<dbReference type="AlphaFoldDB" id="A0A382U4J1"/>
<accession>A0A382U4J1</accession>
<evidence type="ECO:0000256" key="1">
    <source>
        <dbReference type="ARBA" id="ARBA00022448"/>
    </source>
</evidence>
<dbReference type="InterPro" id="IPR027417">
    <property type="entry name" value="P-loop_NTPase"/>
</dbReference>
<keyword evidence="1" id="KW-0813">Transport</keyword>
<gene>
    <name evidence="5" type="ORF">METZ01_LOCUS381746</name>
</gene>
<evidence type="ECO:0000313" key="5">
    <source>
        <dbReference type="EMBL" id="SVD28892.1"/>
    </source>
</evidence>
<dbReference type="SUPFAM" id="SSF52540">
    <property type="entry name" value="P-loop containing nucleoside triphosphate hydrolases"/>
    <property type="match status" value="1"/>
</dbReference>
<sequence>MSERQFGEVVLSFDNVSISFGAVSALTGISFDVHKHEIVAIIGPNGAGKTTALNVINGVYEPTDGTITYKGEVRTRMRPHQAAA</sequence>
<protein>
    <recommendedName>
        <fullName evidence="4">ABC transporter domain-containing protein</fullName>
    </recommendedName>
</protein>
<name>A0A382U4J1_9ZZZZ</name>
<dbReference type="GO" id="GO:0016887">
    <property type="term" value="F:ATP hydrolysis activity"/>
    <property type="evidence" value="ECO:0007669"/>
    <property type="project" value="InterPro"/>
</dbReference>
<dbReference type="Gene3D" id="3.40.50.300">
    <property type="entry name" value="P-loop containing nucleotide triphosphate hydrolases"/>
    <property type="match status" value="1"/>
</dbReference>
<keyword evidence="3" id="KW-0067">ATP-binding</keyword>
<proteinExistence type="predicted"/>
<dbReference type="PANTHER" id="PTHR45772">
    <property type="entry name" value="CONSERVED COMPONENT OF ABC TRANSPORTER FOR NATURAL AMINO ACIDS-RELATED"/>
    <property type="match status" value="1"/>
</dbReference>
<evidence type="ECO:0000256" key="3">
    <source>
        <dbReference type="ARBA" id="ARBA00022840"/>
    </source>
</evidence>
<dbReference type="GO" id="GO:0005886">
    <property type="term" value="C:plasma membrane"/>
    <property type="evidence" value="ECO:0007669"/>
    <property type="project" value="TreeGrafter"/>
</dbReference>
<dbReference type="InterPro" id="IPR051120">
    <property type="entry name" value="ABC_AA/LPS_Transport"/>
</dbReference>
<organism evidence="5">
    <name type="scientific">marine metagenome</name>
    <dbReference type="NCBI Taxonomy" id="408172"/>
    <lineage>
        <taxon>unclassified sequences</taxon>
        <taxon>metagenomes</taxon>
        <taxon>ecological metagenomes</taxon>
    </lineage>
</organism>
<dbReference type="Pfam" id="PF00005">
    <property type="entry name" value="ABC_tran"/>
    <property type="match status" value="1"/>
</dbReference>
<evidence type="ECO:0000256" key="2">
    <source>
        <dbReference type="ARBA" id="ARBA00022741"/>
    </source>
</evidence>
<dbReference type="EMBL" id="UINC01141261">
    <property type="protein sequence ID" value="SVD28892.1"/>
    <property type="molecule type" value="Genomic_DNA"/>
</dbReference>
<feature type="domain" description="ABC transporter" evidence="4">
    <location>
        <begin position="26"/>
        <end position="76"/>
    </location>
</feature>